<dbReference type="Gene3D" id="3.90.320.10">
    <property type="match status" value="1"/>
</dbReference>
<accession>A0AAW1JG04</accession>
<proteinExistence type="predicted"/>
<sequence length="104" mass="12000">MQDNLKSKKTEYLSRLLTIVEETANIKQCKRVQASNPKWMEERAFRLTGSNFGRIYKMRNTTSSAKKVEQLLYSKLFGNTATKYGAESEILAIKQFEEVIGAWN</sequence>
<dbReference type="EMBL" id="JASPKY010000390">
    <property type="protein sequence ID" value="KAK9702552.1"/>
    <property type="molecule type" value="Genomic_DNA"/>
</dbReference>
<comment type="caution">
    <text evidence="1">The sequence shown here is derived from an EMBL/GenBank/DDBJ whole genome shotgun (WGS) entry which is preliminary data.</text>
</comment>
<name>A0AAW1JG04_POPJA</name>
<protein>
    <submittedName>
        <fullName evidence="1">Uncharacterized protein</fullName>
    </submittedName>
</protein>
<dbReference type="SUPFAM" id="SSF52980">
    <property type="entry name" value="Restriction endonuclease-like"/>
    <property type="match status" value="1"/>
</dbReference>
<evidence type="ECO:0000313" key="2">
    <source>
        <dbReference type="Proteomes" id="UP001458880"/>
    </source>
</evidence>
<dbReference type="AlphaFoldDB" id="A0AAW1JG04"/>
<reference evidence="1 2" key="1">
    <citation type="journal article" date="2024" name="BMC Genomics">
        <title>De novo assembly and annotation of Popillia japonica's genome with initial clues to its potential as an invasive pest.</title>
        <authorList>
            <person name="Cucini C."/>
            <person name="Boschi S."/>
            <person name="Funari R."/>
            <person name="Cardaioli E."/>
            <person name="Iannotti N."/>
            <person name="Marturano G."/>
            <person name="Paoli F."/>
            <person name="Bruttini M."/>
            <person name="Carapelli A."/>
            <person name="Frati F."/>
            <person name="Nardi F."/>
        </authorList>
    </citation>
    <scope>NUCLEOTIDE SEQUENCE [LARGE SCALE GENOMIC DNA]</scope>
    <source>
        <strain evidence="1">DMR45628</strain>
    </source>
</reference>
<dbReference type="InterPro" id="IPR011335">
    <property type="entry name" value="Restrct_endonuc-II-like"/>
</dbReference>
<dbReference type="PANTHER" id="PTHR46609">
    <property type="entry name" value="EXONUCLEASE, PHAGE-TYPE/RECB, C-TERMINAL DOMAIN-CONTAINING PROTEIN"/>
    <property type="match status" value="1"/>
</dbReference>
<dbReference type="PANTHER" id="PTHR46609:SF8">
    <property type="entry name" value="YQAJ VIRAL RECOMBINASE DOMAIN-CONTAINING PROTEIN"/>
    <property type="match status" value="1"/>
</dbReference>
<organism evidence="1 2">
    <name type="scientific">Popillia japonica</name>
    <name type="common">Japanese beetle</name>
    <dbReference type="NCBI Taxonomy" id="7064"/>
    <lineage>
        <taxon>Eukaryota</taxon>
        <taxon>Metazoa</taxon>
        <taxon>Ecdysozoa</taxon>
        <taxon>Arthropoda</taxon>
        <taxon>Hexapoda</taxon>
        <taxon>Insecta</taxon>
        <taxon>Pterygota</taxon>
        <taxon>Neoptera</taxon>
        <taxon>Endopterygota</taxon>
        <taxon>Coleoptera</taxon>
        <taxon>Polyphaga</taxon>
        <taxon>Scarabaeiformia</taxon>
        <taxon>Scarabaeidae</taxon>
        <taxon>Rutelinae</taxon>
        <taxon>Popillia</taxon>
    </lineage>
</organism>
<gene>
    <name evidence="1" type="ORF">QE152_g29911</name>
</gene>
<dbReference type="GO" id="GO:0006281">
    <property type="term" value="P:DNA repair"/>
    <property type="evidence" value="ECO:0007669"/>
    <property type="project" value="UniProtKB-ARBA"/>
</dbReference>
<dbReference type="InterPro" id="IPR011604">
    <property type="entry name" value="PDDEXK-like_dom_sf"/>
</dbReference>
<evidence type="ECO:0000313" key="1">
    <source>
        <dbReference type="EMBL" id="KAK9702552.1"/>
    </source>
</evidence>
<dbReference type="Proteomes" id="UP001458880">
    <property type="component" value="Unassembled WGS sequence"/>
</dbReference>
<dbReference type="InterPro" id="IPR051703">
    <property type="entry name" value="NF-kappa-B_Signaling_Reg"/>
</dbReference>
<keyword evidence="2" id="KW-1185">Reference proteome</keyword>